<organism evidence="2 3">
    <name type="scientific">Methanobrevibacter millerae</name>
    <dbReference type="NCBI Taxonomy" id="230361"/>
    <lineage>
        <taxon>Archaea</taxon>
        <taxon>Methanobacteriati</taxon>
        <taxon>Methanobacteriota</taxon>
        <taxon>Methanomada group</taxon>
        <taxon>Methanobacteria</taxon>
        <taxon>Methanobacteriales</taxon>
        <taxon>Methanobacteriaceae</taxon>
        <taxon>Methanobrevibacter</taxon>
    </lineage>
</organism>
<dbReference type="InterPro" id="IPR035954">
    <property type="entry name" value="MTH677-like_sf"/>
</dbReference>
<accession>A0A8T3VGC2</accession>
<gene>
    <name evidence="2" type="ORF">E7Z74_03205</name>
</gene>
<dbReference type="Gene3D" id="3.30.300.100">
    <property type="entry name" value="MTH677-like"/>
    <property type="match status" value="1"/>
</dbReference>
<proteinExistence type="inferred from homology"/>
<dbReference type="InterPro" id="IPR024502">
    <property type="entry name" value="DUF3194"/>
</dbReference>
<dbReference type="Pfam" id="PF11419">
    <property type="entry name" value="DUF3194"/>
    <property type="match status" value="1"/>
</dbReference>
<dbReference type="Proteomes" id="UP000713479">
    <property type="component" value="Unassembled WGS sequence"/>
</dbReference>
<protein>
    <submittedName>
        <fullName evidence="2">DUF3194 domain-containing protein</fullName>
    </submittedName>
</protein>
<comment type="caution">
    <text evidence="2">The sequence shown here is derived from an EMBL/GenBank/DDBJ whole genome shotgun (WGS) entry which is preliminary data.</text>
</comment>
<dbReference type="AlphaFoldDB" id="A0A8T3VGC2"/>
<evidence type="ECO:0000313" key="2">
    <source>
        <dbReference type="EMBL" id="MBE6510263.1"/>
    </source>
</evidence>
<sequence length="94" mass="10887">MSKLKKLSFDDLTTISEDFGEILEKEVSRVISVKELEDLNLDITINYENAQLDVDVDLGVDFDELSEIDQNLLMEAVDEAYLKFDSYIDDNFRE</sequence>
<name>A0A8T3VGC2_9EURY</name>
<dbReference type="EMBL" id="SUTF01000004">
    <property type="protein sequence ID" value="MBE6510263.1"/>
    <property type="molecule type" value="Genomic_DNA"/>
</dbReference>
<evidence type="ECO:0000313" key="3">
    <source>
        <dbReference type="Proteomes" id="UP000713479"/>
    </source>
</evidence>
<reference evidence="2" key="1">
    <citation type="submission" date="2019-04" db="EMBL/GenBank/DDBJ databases">
        <title>Evolution of Biomass-Degrading Anaerobic Consortia Revealed by Metagenomics.</title>
        <authorList>
            <person name="Peng X."/>
        </authorList>
    </citation>
    <scope>NUCLEOTIDE SEQUENCE</scope>
    <source>
        <strain evidence="2">SIG13</strain>
    </source>
</reference>
<dbReference type="SUPFAM" id="SSF110783">
    <property type="entry name" value="Hypothetical protein MTH677"/>
    <property type="match status" value="1"/>
</dbReference>
<evidence type="ECO:0000256" key="1">
    <source>
        <dbReference type="ARBA" id="ARBA00008515"/>
    </source>
</evidence>
<comment type="similarity">
    <text evidence="1">Belongs to the UPF0440 family.</text>
</comment>